<evidence type="ECO:0000313" key="4">
    <source>
        <dbReference type="Proteomes" id="UP000007431"/>
    </source>
</evidence>
<dbReference type="GeneID" id="9591125"/>
<evidence type="ECO:0000256" key="1">
    <source>
        <dbReference type="SAM" id="MobiDB-lite"/>
    </source>
</evidence>
<dbReference type="OMA" id="FTAHAPT"/>
<sequence length="240" mass="22498">MNSRTFALVFVAVAAAVHGAPVSDASGPQPSGGFPAMPSVLPPCAVPSGSGVPPFAMPSAGVARRQEDGSFAPSGSFPAAFPDASGFPGAAPCDPSALMDQLPSDAVSFDGAFPSAFPSDIPFSVAFAEPSASGFVRRQASAPANSAAPTGSSAPSLSVSFEGAAPSASASAGGFGGFASPGSGGFSGSYGSVSFSGSFPAPSGGAGFAGAPGSGPKTSGVPSAPVAAPSASASADAGSN</sequence>
<dbReference type="KEGG" id="scm:SCHCO_02511448"/>
<keyword evidence="4" id="KW-1185">Reference proteome</keyword>
<feature type="compositionally biased region" description="Low complexity" evidence="1">
    <location>
        <begin position="214"/>
        <end position="240"/>
    </location>
</feature>
<feature type="region of interest" description="Disordered" evidence="1">
    <location>
        <begin position="205"/>
        <end position="240"/>
    </location>
</feature>
<organism evidence="4">
    <name type="scientific">Schizophyllum commune (strain H4-8 / FGSC 9210)</name>
    <name type="common">Split gill fungus</name>
    <dbReference type="NCBI Taxonomy" id="578458"/>
    <lineage>
        <taxon>Eukaryota</taxon>
        <taxon>Fungi</taxon>
        <taxon>Dikarya</taxon>
        <taxon>Basidiomycota</taxon>
        <taxon>Agaricomycotina</taxon>
        <taxon>Agaricomycetes</taxon>
        <taxon>Agaricomycetidae</taxon>
        <taxon>Agaricales</taxon>
        <taxon>Schizophyllaceae</taxon>
        <taxon>Schizophyllum</taxon>
    </lineage>
</organism>
<feature type="chain" id="PRO_5003120746" evidence="2">
    <location>
        <begin position="20"/>
        <end position="240"/>
    </location>
</feature>
<dbReference type="VEuPathDB" id="FungiDB:SCHCODRAFT_02511448"/>
<dbReference type="EMBL" id="GL377309">
    <property type="protein sequence ID" value="EFI94400.1"/>
    <property type="molecule type" value="Genomic_DNA"/>
</dbReference>
<accession>D8QBR5</accession>
<dbReference type="AlphaFoldDB" id="D8QBR5"/>
<keyword evidence="2" id="KW-0732">Signal</keyword>
<dbReference type="Proteomes" id="UP000007431">
    <property type="component" value="Unassembled WGS sequence"/>
</dbReference>
<protein>
    <submittedName>
        <fullName evidence="3">Uncharacterized protein</fullName>
    </submittedName>
</protein>
<name>D8QBR5_SCHCM</name>
<reference evidence="3 4" key="1">
    <citation type="journal article" date="2010" name="Nat. Biotechnol.">
        <title>Genome sequence of the model mushroom Schizophyllum commune.</title>
        <authorList>
            <person name="Ohm R.A."/>
            <person name="de Jong J.F."/>
            <person name="Lugones L.G."/>
            <person name="Aerts A."/>
            <person name="Kothe E."/>
            <person name="Stajich J.E."/>
            <person name="de Vries R.P."/>
            <person name="Record E."/>
            <person name="Levasseur A."/>
            <person name="Baker S.E."/>
            <person name="Bartholomew K.A."/>
            <person name="Coutinho P.M."/>
            <person name="Erdmann S."/>
            <person name="Fowler T.J."/>
            <person name="Gathman A.C."/>
            <person name="Lombard V."/>
            <person name="Henrissat B."/>
            <person name="Knabe N."/>
            <person name="Kuees U."/>
            <person name="Lilly W.W."/>
            <person name="Lindquist E."/>
            <person name="Lucas S."/>
            <person name="Magnuson J.K."/>
            <person name="Piumi F."/>
            <person name="Raudaskoski M."/>
            <person name="Salamov A."/>
            <person name="Schmutz J."/>
            <person name="Schwarze F.W.M.R."/>
            <person name="vanKuyk P.A."/>
            <person name="Horton J.S."/>
            <person name="Grigoriev I.V."/>
            <person name="Woesten H.A.B."/>
        </authorList>
    </citation>
    <scope>NUCLEOTIDE SEQUENCE [LARGE SCALE GENOMIC DNA]</scope>
    <source>
        <strain evidence="4">H4-8 / FGSC 9210</strain>
    </source>
</reference>
<dbReference type="RefSeq" id="XP_003029303.1">
    <property type="nucleotide sequence ID" value="XM_003029257.1"/>
</dbReference>
<dbReference type="InParanoid" id="D8QBR5"/>
<dbReference type="HOGENOM" id="CLU_1156958_0_0_1"/>
<gene>
    <name evidence="3" type="ORF">SCHCODRAFT_85715</name>
</gene>
<dbReference type="OrthoDB" id="10409290at2759"/>
<evidence type="ECO:0000313" key="3">
    <source>
        <dbReference type="EMBL" id="EFI94400.1"/>
    </source>
</evidence>
<feature type="signal peptide" evidence="2">
    <location>
        <begin position="1"/>
        <end position="19"/>
    </location>
</feature>
<evidence type="ECO:0000256" key="2">
    <source>
        <dbReference type="SAM" id="SignalP"/>
    </source>
</evidence>
<proteinExistence type="predicted"/>